<accession>A0ABU0ARQ0</accession>
<reference evidence="1 2" key="1">
    <citation type="submission" date="2023-07" db="EMBL/GenBank/DDBJ databases">
        <title>Genomic Encyclopedia of Type Strains, Phase IV (KMG-IV): sequencing the most valuable type-strain genomes for metagenomic binning, comparative biology and taxonomic classification.</title>
        <authorList>
            <person name="Goeker M."/>
        </authorList>
    </citation>
    <scope>NUCLEOTIDE SEQUENCE [LARGE SCALE GENOMIC DNA]</scope>
    <source>
        <strain evidence="1 2">DSM 23494</strain>
    </source>
</reference>
<evidence type="ECO:0000313" key="2">
    <source>
        <dbReference type="Proteomes" id="UP001238088"/>
    </source>
</evidence>
<name>A0ABU0ARQ0_9BACI</name>
<sequence>MSQKGDLRDILLQNKGNGRIGVFLLVQLNLEKHQPKQLFEKYGKRQDYMFFSKVIRCIWWERLSIQYPNGQKVEYNVLMFECVIQSG</sequence>
<gene>
    <name evidence="1" type="ORF">J2S17_005907</name>
</gene>
<keyword evidence="2" id="KW-1185">Reference proteome</keyword>
<proteinExistence type="predicted"/>
<comment type="caution">
    <text evidence="1">The sequence shown here is derived from an EMBL/GenBank/DDBJ whole genome shotgun (WGS) entry which is preliminary data.</text>
</comment>
<dbReference type="Proteomes" id="UP001238088">
    <property type="component" value="Unassembled WGS sequence"/>
</dbReference>
<evidence type="ECO:0000313" key="1">
    <source>
        <dbReference type="EMBL" id="MDQ0273946.1"/>
    </source>
</evidence>
<protein>
    <submittedName>
        <fullName evidence="1">Uncharacterized protein</fullName>
    </submittedName>
</protein>
<dbReference type="EMBL" id="JAUSUB010000062">
    <property type="protein sequence ID" value="MDQ0273946.1"/>
    <property type="molecule type" value="Genomic_DNA"/>
</dbReference>
<organism evidence="1 2">
    <name type="scientific">Cytobacillus purgationiresistens</name>
    <dbReference type="NCBI Taxonomy" id="863449"/>
    <lineage>
        <taxon>Bacteria</taxon>
        <taxon>Bacillati</taxon>
        <taxon>Bacillota</taxon>
        <taxon>Bacilli</taxon>
        <taxon>Bacillales</taxon>
        <taxon>Bacillaceae</taxon>
        <taxon>Cytobacillus</taxon>
    </lineage>
</organism>